<dbReference type="SMART" id="SM00388">
    <property type="entry name" value="HisKA"/>
    <property type="match status" value="1"/>
</dbReference>
<accession>A0A2T4J0G7</accession>
<dbReference type="EMBL" id="PZJX01000010">
    <property type="protein sequence ID" value="PTE11400.1"/>
    <property type="molecule type" value="Genomic_DNA"/>
</dbReference>
<feature type="domain" description="Histidine kinase" evidence="4">
    <location>
        <begin position="481"/>
        <end position="704"/>
    </location>
</feature>
<dbReference type="SUPFAM" id="SSF55874">
    <property type="entry name" value="ATPase domain of HSP90 chaperone/DNA topoisomerase II/histidine kinase"/>
    <property type="match status" value="1"/>
</dbReference>
<dbReference type="Pfam" id="PF00512">
    <property type="entry name" value="HisKA"/>
    <property type="match status" value="1"/>
</dbReference>
<dbReference type="Pfam" id="PF02518">
    <property type="entry name" value="HATPase_c"/>
    <property type="match status" value="1"/>
</dbReference>
<reference evidence="5 6" key="1">
    <citation type="submission" date="2018-03" db="EMBL/GenBank/DDBJ databases">
        <title>Genome sequence of the symbiotic type strain Mesorhizobium helmanticense CSLC115NT isolated from Lotus corniculatus nodules.</title>
        <authorList>
            <person name="Sannazzaro A.I."/>
            <person name="Torres Tejerizo G.A."/>
            <person name="Dip D."/>
            <person name="Caballero M."/>
            <person name="Pistorio M."/>
            <person name="Estrella M.J."/>
        </authorList>
    </citation>
    <scope>NUCLEOTIDE SEQUENCE [LARGE SCALE GENOMIC DNA]</scope>
    <source>
        <strain evidence="5 6">CSLC115N</strain>
    </source>
</reference>
<evidence type="ECO:0000313" key="5">
    <source>
        <dbReference type="EMBL" id="PTE11400.1"/>
    </source>
</evidence>
<dbReference type="InterPro" id="IPR003661">
    <property type="entry name" value="HisK_dim/P_dom"/>
</dbReference>
<dbReference type="InterPro" id="IPR036097">
    <property type="entry name" value="HisK_dim/P_sf"/>
</dbReference>
<dbReference type="PRINTS" id="PR00344">
    <property type="entry name" value="BCTRLSENSOR"/>
</dbReference>
<name>A0A2T4J0G7_9HYPH</name>
<evidence type="ECO:0000256" key="3">
    <source>
        <dbReference type="ARBA" id="ARBA00022553"/>
    </source>
</evidence>
<dbReference type="CDD" id="cd00082">
    <property type="entry name" value="HisKA"/>
    <property type="match status" value="1"/>
</dbReference>
<dbReference type="PANTHER" id="PTHR43065">
    <property type="entry name" value="SENSOR HISTIDINE KINASE"/>
    <property type="match status" value="1"/>
</dbReference>
<dbReference type="RefSeq" id="WP_107648217.1">
    <property type="nucleotide sequence ID" value="NZ_PZJX01000010.1"/>
</dbReference>
<evidence type="ECO:0000259" key="4">
    <source>
        <dbReference type="PROSITE" id="PS50109"/>
    </source>
</evidence>
<gene>
    <name evidence="5" type="ORF">C9427_05870</name>
</gene>
<evidence type="ECO:0000313" key="6">
    <source>
        <dbReference type="Proteomes" id="UP000240259"/>
    </source>
</evidence>
<dbReference type="InterPro" id="IPR004358">
    <property type="entry name" value="Sig_transdc_His_kin-like_C"/>
</dbReference>
<organism evidence="5 6">
    <name type="scientific">Mesorhizobium helmanticense</name>
    <dbReference type="NCBI Taxonomy" id="1776423"/>
    <lineage>
        <taxon>Bacteria</taxon>
        <taxon>Pseudomonadati</taxon>
        <taxon>Pseudomonadota</taxon>
        <taxon>Alphaproteobacteria</taxon>
        <taxon>Hyphomicrobiales</taxon>
        <taxon>Phyllobacteriaceae</taxon>
        <taxon>Mesorhizobium</taxon>
    </lineage>
</organism>
<keyword evidence="6" id="KW-1185">Reference proteome</keyword>
<comment type="catalytic activity">
    <reaction evidence="1">
        <text>ATP + protein L-histidine = ADP + protein N-phospho-L-histidine.</text>
        <dbReference type="EC" id="2.7.13.3"/>
    </reaction>
</comment>
<dbReference type="PANTHER" id="PTHR43065:SF42">
    <property type="entry name" value="TWO-COMPONENT SENSOR PPRA"/>
    <property type="match status" value="1"/>
</dbReference>
<dbReference type="EC" id="2.7.13.3" evidence="2"/>
<dbReference type="OrthoDB" id="7533341at2"/>
<evidence type="ECO:0000256" key="2">
    <source>
        <dbReference type="ARBA" id="ARBA00012438"/>
    </source>
</evidence>
<proteinExistence type="predicted"/>
<protein>
    <recommendedName>
        <fullName evidence="2">histidine kinase</fullName>
        <ecNumber evidence="2">2.7.13.3</ecNumber>
    </recommendedName>
</protein>
<dbReference type="SUPFAM" id="SSF47384">
    <property type="entry name" value="Homodimeric domain of signal transducing histidine kinase"/>
    <property type="match status" value="1"/>
</dbReference>
<dbReference type="InterPro" id="IPR003594">
    <property type="entry name" value="HATPase_dom"/>
</dbReference>
<dbReference type="InterPro" id="IPR005467">
    <property type="entry name" value="His_kinase_dom"/>
</dbReference>
<dbReference type="Pfam" id="PF19443">
    <property type="entry name" value="DAHL"/>
    <property type="match status" value="1"/>
</dbReference>
<dbReference type="Gene3D" id="1.10.287.130">
    <property type="match status" value="1"/>
</dbReference>
<dbReference type="InterPro" id="IPR036890">
    <property type="entry name" value="HATPase_C_sf"/>
</dbReference>
<evidence type="ECO:0000256" key="1">
    <source>
        <dbReference type="ARBA" id="ARBA00000085"/>
    </source>
</evidence>
<sequence length="839" mass="91871">MAFLFQQHPAAYRTDAELEFRSDFRNPCAAGRTPFPWETWLSGDKAFVLALAASIALLVGTQRQAPKINDAVISELRTIQINDALLQRDVARARTDMEVDHSVASTGQALQRNLEDLQRDFEISPDEASGQSRLLAQLVNSIENTQAAISALVKHNQRMQSSLADLARSIDRLEGGKLELSELIVFSVEPGLTLASQMELLERFTPGQARAVADVVARFRPVLSSLWRLEQAADQIASLDTFSKAAELEREHLKGYSLAGAQAQRTWLFFGSVSICLCLAAIIRAFRQHLRTNRLEKRLELEEELSAIEARFNDSIAKNASARCSTEAALRLIQRVFDADQCALTLVDPSLIRHTEYFVANSCMRVWNVALIDELVSLVRAGRPVFRVIPAAEMVRTARGSSGVCQIVGCSASGQQVAVCILVFEGDRSLPSADDLRVLASAIARLSNHLEMQRINAERDLLVNRWEHVERLRTVGTIASGATHEFNNILGSIIGFSEIALGLVRRPSRIQNSINQIILAGHRAKLIVDQILALSQKRKRVAVPFNISEIVMDLAPLLRITVRADVQLHFKINEWQTVVEGSPTEIQQILMNLCKNASEAVLNDGRVEVGVSRTRICETKRLAQGTLRPGDYVLLSISDDGPGIGGSVLPHVFEPFFTTRSRVGGTGLGLAAVDRQVCALAGCLDVSSVVGRGTRFDIYLPASEEEPVSADVTFGPYNGSPANGGIIAVVEPDPAELEIHKDNIAALGYEPIGFATFESLCGWIESGKAADLLILAKTPFLERGRAESVCPTIMAVPFIVIGDIDPMPVTSDNQAFVLRLARPVSSRTIEHAIRIMMMA</sequence>
<comment type="caution">
    <text evidence="5">The sequence shown here is derived from an EMBL/GenBank/DDBJ whole genome shotgun (WGS) entry which is preliminary data.</text>
</comment>
<keyword evidence="3" id="KW-0597">Phosphoprotein</keyword>
<dbReference type="GO" id="GO:0000155">
    <property type="term" value="F:phosphorelay sensor kinase activity"/>
    <property type="evidence" value="ECO:0007669"/>
    <property type="project" value="InterPro"/>
</dbReference>
<dbReference type="SMART" id="SM00387">
    <property type="entry name" value="HATPase_c"/>
    <property type="match status" value="1"/>
</dbReference>
<keyword evidence="5" id="KW-0418">Kinase</keyword>
<dbReference type="InterPro" id="IPR045812">
    <property type="entry name" value="DAHL"/>
</dbReference>
<dbReference type="PROSITE" id="PS50109">
    <property type="entry name" value="HIS_KIN"/>
    <property type="match status" value="1"/>
</dbReference>
<keyword evidence="5" id="KW-0808">Transferase</keyword>
<dbReference type="Proteomes" id="UP000240259">
    <property type="component" value="Unassembled WGS sequence"/>
</dbReference>
<dbReference type="Gene3D" id="3.30.565.10">
    <property type="entry name" value="Histidine kinase-like ATPase, C-terminal domain"/>
    <property type="match status" value="1"/>
</dbReference>
<dbReference type="AlphaFoldDB" id="A0A2T4J0G7"/>